<protein>
    <submittedName>
        <fullName evidence="1">Uncharacterized protein</fullName>
    </submittedName>
</protein>
<dbReference type="EMBL" id="LAZR01002036">
    <property type="protein sequence ID" value="KKN35486.1"/>
    <property type="molecule type" value="Genomic_DNA"/>
</dbReference>
<reference evidence="1" key="1">
    <citation type="journal article" date="2015" name="Nature">
        <title>Complex archaea that bridge the gap between prokaryotes and eukaryotes.</title>
        <authorList>
            <person name="Spang A."/>
            <person name="Saw J.H."/>
            <person name="Jorgensen S.L."/>
            <person name="Zaremba-Niedzwiedzka K."/>
            <person name="Martijn J."/>
            <person name="Lind A.E."/>
            <person name="van Eijk R."/>
            <person name="Schleper C."/>
            <person name="Guy L."/>
            <person name="Ettema T.J."/>
        </authorList>
    </citation>
    <scope>NUCLEOTIDE SEQUENCE</scope>
</reference>
<name>A0A0F9SER0_9ZZZZ</name>
<dbReference type="AlphaFoldDB" id="A0A0F9SER0"/>
<organism evidence="1">
    <name type="scientific">marine sediment metagenome</name>
    <dbReference type="NCBI Taxonomy" id="412755"/>
    <lineage>
        <taxon>unclassified sequences</taxon>
        <taxon>metagenomes</taxon>
        <taxon>ecological metagenomes</taxon>
    </lineage>
</organism>
<accession>A0A0F9SER0</accession>
<gene>
    <name evidence="1" type="ORF">LCGC14_0783380</name>
</gene>
<comment type="caution">
    <text evidence="1">The sequence shown here is derived from an EMBL/GenBank/DDBJ whole genome shotgun (WGS) entry which is preliminary data.</text>
</comment>
<proteinExistence type="predicted"/>
<evidence type="ECO:0000313" key="1">
    <source>
        <dbReference type="EMBL" id="KKN35486.1"/>
    </source>
</evidence>
<sequence>MPYDKYNSLKKKKSNWVSRLKKSVALLRGPGHSPAGKKYAAKKKQYTSMATKGVERRLKAAGLTDAEIKRLR</sequence>